<dbReference type="EMBL" id="CP029397">
    <property type="protein sequence ID" value="AWL28346.1"/>
    <property type="molecule type" value="Genomic_DNA"/>
</dbReference>
<dbReference type="Proteomes" id="UP000245977">
    <property type="component" value="Chromosome"/>
</dbReference>
<protein>
    <submittedName>
        <fullName evidence="1">Uncharacterized protein</fullName>
    </submittedName>
</protein>
<evidence type="ECO:0000313" key="1">
    <source>
        <dbReference type="EMBL" id="AWL28346.1"/>
    </source>
</evidence>
<dbReference type="OrthoDB" id="8589347at2"/>
<dbReference type="KEGG" id="adv:DJ533_07070"/>
<accession>A0A2S2FBI8</accession>
<name>A0A2S2FBI8_9GAMM</name>
<organism evidence="1 2">
    <name type="scientific">Acinetobacter defluvii</name>
    <dbReference type="NCBI Taxonomy" id="1871111"/>
    <lineage>
        <taxon>Bacteria</taxon>
        <taxon>Pseudomonadati</taxon>
        <taxon>Pseudomonadota</taxon>
        <taxon>Gammaproteobacteria</taxon>
        <taxon>Moraxellales</taxon>
        <taxon>Moraxellaceae</taxon>
        <taxon>Acinetobacter</taxon>
    </lineage>
</organism>
<keyword evidence="2" id="KW-1185">Reference proteome</keyword>
<dbReference type="AlphaFoldDB" id="A0A2S2FBI8"/>
<dbReference type="STRING" id="1871111.GCA_001704615_02732"/>
<evidence type="ECO:0000313" key="2">
    <source>
        <dbReference type="Proteomes" id="UP000245977"/>
    </source>
</evidence>
<gene>
    <name evidence="1" type="ORF">DJ533_07070</name>
</gene>
<sequence length="167" mass="19096">MAQLFFCLLALIQVIPLGWFGCSVLGYVLGRLIYFVLLQLHTQPIYNPITPPQNITPQPKHLAKPTVKESVSPEQKLLDDFFKLQFQVGDLLPATANAKFQDIHALIIVLVQKFKRTQDFNMQNEILKIQSVIKNYLAPTIKNYQELPVFFLDRKIDNRGGPTCLNN</sequence>
<reference evidence="1" key="1">
    <citation type="submission" date="2019-08" db="EMBL/GenBank/DDBJ databases">
        <title>The complete genome of Acinetobacter defluvii strain WCHAD010030.</title>
        <authorList>
            <person name="Hu Y."/>
            <person name="Qin J."/>
            <person name="Feng Y."/>
            <person name="Zong Z."/>
        </authorList>
    </citation>
    <scope>NUCLEOTIDE SEQUENCE</scope>
    <source>
        <strain evidence="1">WCHA30</strain>
    </source>
</reference>
<proteinExistence type="predicted"/>
<dbReference type="RefSeq" id="WP_065995550.1">
    <property type="nucleotide sequence ID" value="NZ_CP029397.2"/>
</dbReference>